<evidence type="ECO:0000256" key="3">
    <source>
        <dbReference type="ARBA" id="ARBA00022777"/>
    </source>
</evidence>
<keyword evidence="2" id="KW-0547">Nucleotide-binding</keyword>
<dbReference type="GO" id="GO:0005524">
    <property type="term" value="F:ATP binding"/>
    <property type="evidence" value="ECO:0007669"/>
    <property type="project" value="UniProtKB-KW"/>
</dbReference>
<evidence type="ECO:0000256" key="1">
    <source>
        <dbReference type="ARBA" id="ARBA00022679"/>
    </source>
</evidence>
<evidence type="ECO:0000259" key="6">
    <source>
        <dbReference type="PROSITE" id="PS50011"/>
    </source>
</evidence>
<dbReference type="InterPro" id="IPR000719">
    <property type="entry name" value="Prot_kinase_dom"/>
</dbReference>
<dbReference type="Pfam" id="PF00069">
    <property type="entry name" value="Pkinase"/>
    <property type="match status" value="1"/>
</dbReference>
<feature type="compositionally biased region" description="Polar residues" evidence="5">
    <location>
        <begin position="484"/>
        <end position="497"/>
    </location>
</feature>
<accession>A0A0F7WWS3</accession>
<dbReference type="InterPro" id="IPR011009">
    <property type="entry name" value="Kinase-like_dom_sf"/>
</dbReference>
<evidence type="ECO:0000313" key="7">
    <source>
        <dbReference type="EMBL" id="CRI42824.1"/>
    </source>
</evidence>
<keyword evidence="1" id="KW-0808">Transferase</keyword>
<protein>
    <submittedName>
        <fullName evidence="7">Serine/threonine-protein kinase</fullName>
    </submittedName>
</protein>
<proteinExistence type="predicted"/>
<evidence type="ECO:0000256" key="2">
    <source>
        <dbReference type="ARBA" id="ARBA00022741"/>
    </source>
</evidence>
<dbReference type="EMBL" id="LN847053">
    <property type="protein sequence ID" value="CRI42824.1"/>
    <property type="molecule type" value="Genomic_DNA"/>
</dbReference>
<dbReference type="PROSITE" id="PS00108">
    <property type="entry name" value="PROTEIN_KINASE_ST"/>
    <property type="match status" value="1"/>
</dbReference>
<feature type="domain" description="Protein kinase" evidence="6">
    <location>
        <begin position="18"/>
        <end position="257"/>
    </location>
</feature>
<dbReference type="GO" id="GO:0004674">
    <property type="term" value="F:protein serine/threonine kinase activity"/>
    <property type="evidence" value="ECO:0007669"/>
    <property type="project" value="TreeGrafter"/>
</dbReference>
<sequence length="503" mass="57431">MDCRGGIPLPEPQVIGGYHVKKILSKKLRSRVVHGLHPETRHSTVIKVFSPSPSFTSRSVHNFLKEAQSLHQITHPNIVKFHRYGKWQDCLYIAMEYIEGISLREYILAQFISLLQAIDIIFDIAQALEHLHSRNILHKDIKPENILITPQGKIKLIDFGLADWDTEIQRAHPSVIGTPYYMSPEQRQGESHSPASDIYALGLLAYELILGHLSLGRVFLSLVPERISKILAKALQPSPNNRYSSTREFIQDIHHYRMSGDMQEDLRIKDHTVALYEQLQTQRFWLAPETLRFPDFISGVLYHQGYPLYPHAYYDTLLEGDVFNLWLGYSPISNATIALSVVKSLVCQQDLQRPLLDRVCEINECLIRMKIPIDEMGISILCLEISKENKELSWIACGKTVFWIKRQGRVVQDFESFSPGLGKITSLQIRETKVAWEIGDEAVVRTLELEESVASLKTLSLAELQDRRQKAIFCPIESIHGGIQSRQHGSNSPSTLISLKRIR</sequence>
<keyword evidence="3 7" id="KW-0418">Kinase</keyword>
<feature type="region of interest" description="Disordered" evidence="5">
    <location>
        <begin position="483"/>
        <end position="503"/>
    </location>
</feature>
<name>A0A0F7WWS3_CHLPN</name>
<dbReference type="InterPro" id="IPR008271">
    <property type="entry name" value="Ser/Thr_kinase_AS"/>
</dbReference>
<dbReference type="CDD" id="cd14014">
    <property type="entry name" value="STKc_PknB_like"/>
    <property type="match status" value="1"/>
</dbReference>
<dbReference type="PANTHER" id="PTHR43289:SF6">
    <property type="entry name" value="SERINE_THREONINE-PROTEIN KINASE NEKL-3"/>
    <property type="match status" value="1"/>
</dbReference>
<organism evidence="7">
    <name type="scientific">Chlamydia pneumoniae</name>
    <name type="common">Chlamydophila pneumoniae</name>
    <dbReference type="NCBI Taxonomy" id="83558"/>
    <lineage>
        <taxon>Bacteria</taxon>
        <taxon>Pseudomonadati</taxon>
        <taxon>Chlamydiota</taxon>
        <taxon>Chlamydiia</taxon>
        <taxon>Chlamydiales</taxon>
        <taxon>Chlamydiaceae</taxon>
        <taxon>Chlamydia/Chlamydophila group</taxon>
        <taxon>Chlamydia</taxon>
    </lineage>
</organism>
<dbReference type="SMART" id="SM00220">
    <property type="entry name" value="S_TKc"/>
    <property type="match status" value="1"/>
</dbReference>
<gene>
    <name evidence="7" type="ORF">BN1224_DC9_BW_00090</name>
</gene>
<dbReference type="PANTHER" id="PTHR43289">
    <property type="entry name" value="MITOGEN-ACTIVATED PROTEIN KINASE KINASE KINASE 20-RELATED"/>
    <property type="match status" value="1"/>
</dbReference>
<evidence type="ECO:0000256" key="5">
    <source>
        <dbReference type="SAM" id="MobiDB-lite"/>
    </source>
</evidence>
<keyword evidence="4" id="KW-0067">ATP-binding</keyword>
<dbReference type="AlphaFoldDB" id="A0A0F7WWS3"/>
<dbReference type="Gene3D" id="1.10.510.10">
    <property type="entry name" value="Transferase(Phosphotransferase) domain 1"/>
    <property type="match status" value="1"/>
</dbReference>
<dbReference type="PROSITE" id="PS50011">
    <property type="entry name" value="PROTEIN_KINASE_DOM"/>
    <property type="match status" value="1"/>
</dbReference>
<dbReference type="SUPFAM" id="SSF56112">
    <property type="entry name" value="Protein kinase-like (PK-like)"/>
    <property type="match status" value="1"/>
</dbReference>
<evidence type="ECO:0000256" key="4">
    <source>
        <dbReference type="ARBA" id="ARBA00022840"/>
    </source>
</evidence>
<reference evidence="7" key="1">
    <citation type="submission" date="2015-05" db="EMBL/GenBank/DDBJ databases">
        <authorList>
            <person name="Rattei Thomas"/>
        </authorList>
    </citation>
    <scope>NUCLEOTIDE SEQUENCE</scope>
    <source>
        <strain evidence="7">DC9</strain>
    </source>
</reference>